<dbReference type="InterPro" id="IPR056158">
    <property type="entry name" value="Beta-prop_IFT121_2nd"/>
</dbReference>
<reference evidence="2" key="1">
    <citation type="submission" date="2018-11" db="EMBL/GenBank/DDBJ databases">
        <authorList>
            <consortium name="Pathogen Informatics"/>
        </authorList>
    </citation>
    <scope>NUCLEOTIDE SEQUENCE</scope>
</reference>
<name>A0A448WUM5_9PLAT</name>
<evidence type="ECO:0000313" key="2">
    <source>
        <dbReference type="EMBL" id="VEL20681.1"/>
    </source>
</evidence>
<evidence type="ECO:0000259" key="1">
    <source>
        <dbReference type="Pfam" id="PF23390"/>
    </source>
</evidence>
<accession>A0A448WUM5</accession>
<dbReference type="Proteomes" id="UP000784294">
    <property type="component" value="Unassembled WGS sequence"/>
</dbReference>
<evidence type="ECO:0000313" key="3">
    <source>
        <dbReference type="Proteomes" id="UP000784294"/>
    </source>
</evidence>
<gene>
    <name evidence="2" type="ORF">PXEA_LOCUS14121</name>
</gene>
<dbReference type="EMBL" id="CAAALY010047563">
    <property type="protein sequence ID" value="VEL20681.1"/>
    <property type="molecule type" value="Genomic_DNA"/>
</dbReference>
<proteinExistence type="predicted"/>
<dbReference type="Pfam" id="PF23390">
    <property type="entry name" value="Beta-prop_WDR35_2nd"/>
    <property type="match status" value="1"/>
</dbReference>
<feature type="domain" description="IFT121 second beta-propeller" evidence="1">
    <location>
        <begin position="2"/>
        <end position="61"/>
    </location>
</feature>
<dbReference type="AlphaFoldDB" id="A0A448WUM5"/>
<protein>
    <recommendedName>
        <fullName evidence="1">IFT121 second beta-propeller domain-containing protein</fullName>
    </recommendedName>
</protein>
<organism evidence="2 3">
    <name type="scientific">Protopolystoma xenopodis</name>
    <dbReference type="NCBI Taxonomy" id="117903"/>
    <lineage>
        <taxon>Eukaryota</taxon>
        <taxon>Metazoa</taxon>
        <taxon>Spiralia</taxon>
        <taxon>Lophotrochozoa</taxon>
        <taxon>Platyhelminthes</taxon>
        <taxon>Monogenea</taxon>
        <taxon>Polyopisthocotylea</taxon>
        <taxon>Polystomatidea</taxon>
        <taxon>Polystomatidae</taxon>
        <taxon>Protopolystoma</taxon>
    </lineage>
</organism>
<keyword evidence="3" id="KW-1185">Reference proteome</keyword>
<comment type="caution">
    <text evidence="2">The sequence shown here is derived from an EMBL/GenBank/DDBJ whole genome shotgun (WGS) entry which is preliminary data.</text>
</comment>
<sequence length="67" mass="7834">MNALGTSIDRRAIRFEPCFLEMTTGYIIAANRGLIYIWHFRDPRRYLGLGYAAISTRFKENVERHSP</sequence>